<evidence type="ECO:0000256" key="3">
    <source>
        <dbReference type="SAM" id="MobiDB-lite"/>
    </source>
</evidence>
<gene>
    <name evidence="4" type="ORF">ACH5RR_019780</name>
</gene>
<dbReference type="PANTHER" id="PTHR28524:SF3">
    <property type="entry name" value="SUCCINATE DEHYDROGENASE ASSEMBLY FACTOR 4, MITOCHONDRIAL"/>
    <property type="match status" value="1"/>
</dbReference>
<comment type="caution">
    <text evidence="4">The sequence shown here is derived from an EMBL/GenBank/DDBJ whole genome shotgun (WGS) entry which is preliminary data.</text>
</comment>
<evidence type="ECO:0000313" key="5">
    <source>
        <dbReference type="Proteomes" id="UP001630127"/>
    </source>
</evidence>
<evidence type="ECO:0000256" key="2">
    <source>
        <dbReference type="ARBA" id="ARBA00022170"/>
    </source>
</evidence>
<feature type="compositionally biased region" description="Basic and acidic residues" evidence="3">
    <location>
        <begin position="111"/>
        <end position="124"/>
    </location>
</feature>
<reference evidence="4 5" key="1">
    <citation type="submission" date="2024-11" db="EMBL/GenBank/DDBJ databases">
        <title>A near-complete genome assembly of Cinchona calisaya.</title>
        <authorList>
            <person name="Lian D.C."/>
            <person name="Zhao X.W."/>
            <person name="Wei L."/>
        </authorList>
    </citation>
    <scope>NUCLEOTIDE SEQUENCE [LARGE SCALE GENOMIC DNA]</scope>
    <source>
        <tissue evidence="4">Nenye</tissue>
    </source>
</reference>
<sequence>MARRNSSRLFASIIHLSNPKPIIPRSEFCSDSASRLIHSSTQLSQTQQPQSHDQDHHPMKKHEESLKSEVEENKLMNETEKDNNVEDGDDAVNVNKETGEVGGPRGPEPTRYGDWERNGRCSDF</sequence>
<accession>A0ABD2ZQB1</accession>
<evidence type="ECO:0000256" key="1">
    <source>
        <dbReference type="ARBA" id="ARBA00005701"/>
    </source>
</evidence>
<name>A0ABD2ZQB1_9GENT</name>
<comment type="similarity">
    <text evidence="1">Belongs to the SDHAF4 family.</text>
</comment>
<evidence type="ECO:0000313" key="4">
    <source>
        <dbReference type="EMBL" id="KAL3521631.1"/>
    </source>
</evidence>
<dbReference type="Pfam" id="PF07896">
    <property type="entry name" value="DUF1674"/>
    <property type="match status" value="1"/>
</dbReference>
<dbReference type="Proteomes" id="UP001630127">
    <property type="component" value="Unassembled WGS sequence"/>
</dbReference>
<protein>
    <recommendedName>
        <fullName evidence="2">Succinate dehydrogenase assembly factor 4, mitochondrial</fullName>
    </recommendedName>
</protein>
<dbReference type="PANTHER" id="PTHR28524">
    <property type="entry name" value="SUCCINATE DEHYDROGENASE ASSEMBLY FACTOR 4, MITOCHONDRIAL"/>
    <property type="match status" value="1"/>
</dbReference>
<dbReference type="InterPro" id="IPR012875">
    <property type="entry name" value="SDHF4"/>
</dbReference>
<organism evidence="4 5">
    <name type="scientific">Cinchona calisaya</name>
    <dbReference type="NCBI Taxonomy" id="153742"/>
    <lineage>
        <taxon>Eukaryota</taxon>
        <taxon>Viridiplantae</taxon>
        <taxon>Streptophyta</taxon>
        <taxon>Embryophyta</taxon>
        <taxon>Tracheophyta</taxon>
        <taxon>Spermatophyta</taxon>
        <taxon>Magnoliopsida</taxon>
        <taxon>eudicotyledons</taxon>
        <taxon>Gunneridae</taxon>
        <taxon>Pentapetalae</taxon>
        <taxon>asterids</taxon>
        <taxon>lamiids</taxon>
        <taxon>Gentianales</taxon>
        <taxon>Rubiaceae</taxon>
        <taxon>Cinchonoideae</taxon>
        <taxon>Cinchoneae</taxon>
        <taxon>Cinchona</taxon>
    </lineage>
</organism>
<proteinExistence type="inferred from homology"/>
<feature type="compositionally biased region" description="Basic and acidic residues" evidence="3">
    <location>
        <begin position="52"/>
        <end position="84"/>
    </location>
</feature>
<dbReference type="AlphaFoldDB" id="A0ABD2ZQB1"/>
<dbReference type="EMBL" id="JBJUIK010000008">
    <property type="protein sequence ID" value="KAL3521631.1"/>
    <property type="molecule type" value="Genomic_DNA"/>
</dbReference>
<keyword evidence="5" id="KW-1185">Reference proteome</keyword>
<feature type="region of interest" description="Disordered" evidence="3">
    <location>
        <begin position="33"/>
        <end position="124"/>
    </location>
</feature>
<feature type="compositionally biased region" description="Low complexity" evidence="3">
    <location>
        <begin position="38"/>
        <end position="51"/>
    </location>
</feature>